<dbReference type="AlphaFoldDB" id="A0A8B9MVE8"/>
<feature type="compositionally biased region" description="Acidic residues" evidence="1">
    <location>
        <begin position="84"/>
        <end position="100"/>
    </location>
</feature>
<reference evidence="2" key="2">
    <citation type="submission" date="2025-09" db="UniProtKB">
        <authorList>
            <consortium name="Ensembl"/>
        </authorList>
    </citation>
    <scope>IDENTIFICATION</scope>
</reference>
<organism evidence="2 3">
    <name type="scientific">Accipiter nisus</name>
    <name type="common">Eurasian sparrowhawk</name>
    <dbReference type="NCBI Taxonomy" id="211598"/>
    <lineage>
        <taxon>Eukaryota</taxon>
        <taxon>Metazoa</taxon>
        <taxon>Chordata</taxon>
        <taxon>Craniata</taxon>
        <taxon>Vertebrata</taxon>
        <taxon>Euteleostomi</taxon>
        <taxon>Archelosauria</taxon>
        <taxon>Archosauria</taxon>
        <taxon>Dinosauria</taxon>
        <taxon>Saurischia</taxon>
        <taxon>Theropoda</taxon>
        <taxon>Coelurosauria</taxon>
        <taxon>Aves</taxon>
        <taxon>Neognathae</taxon>
        <taxon>Neoaves</taxon>
        <taxon>Telluraves</taxon>
        <taxon>Accipitrimorphae</taxon>
        <taxon>Accipitriformes</taxon>
        <taxon>Accipitridae</taxon>
        <taxon>Accipitrinae</taxon>
        <taxon>Accipiter</taxon>
    </lineage>
</organism>
<feature type="compositionally biased region" description="Basic and acidic residues" evidence="1">
    <location>
        <begin position="333"/>
        <end position="343"/>
    </location>
</feature>
<feature type="region of interest" description="Disordered" evidence="1">
    <location>
        <begin position="254"/>
        <end position="343"/>
    </location>
</feature>
<proteinExistence type="predicted"/>
<protein>
    <submittedName>
        <fullName evidence="2">Uncharacterized protein</fullName>
    </submittedName>
</protein>
<dbReference type="Proteomes" id="UP000694541">
    <property type="component" value="Unplaced"/>
</dbReference>
<feature type="compositionally biased region" description="Pro residues" evidence="1">
    <location>
        <begin position="51"/>
        <end position="62"/>
    </location>
</feature>
<evidence type="ECO:0000313" key="2">
    <source>
        <dbReference type="Ensembl" id="ENSANIP00000013824.1"/>
    </source>
</evidence>
<accession>A0A8B9MVE8</accession>
<evidence type="ECO:0000256" key="1">
    <source>
        <dbReference type="SAM" id="MobiDB-lite"/>
    </source>
</evidence>
<keyword evidence="3" id="KW-1185">Reference proteome</keyword>
<feature type="compositionally biased region" description="Pro residues" evidence="1">
    <location>
        <begin position="264"/>
        <end position="274"/>
    </location>
</feature>
<sequence length="414" mass="44332">GRLSAPAIPPGWMIDENIRPTFKELANEFTRMARDPPRYLVIKVSTTPSHTSPPPVPQPLTWPSPQQESGAVPPAEPPTLSDKELDDMETLELEEEEELDASFGLTTGLYPQRPRGSCTRSPSLLSPPAGYIPMNQPGLSSGRQVPGGLEGSKGRQESLGRTVSESSEGRGTASELDLAEGGSLSGSLCRSLRSRGDSAYLSQRESFPPPPPSTEGSEEDANGYVTPNCAGRGEGFSLGVGGLVLSGQGVGPEEEYEYMNRRPGGPPGGPPPRPASLEELGYEYMEVGSELGSPPGRGGQEEEDYEYMNKQPRLSRSLGSVVGGLGPRQESGPPRHDGYTDMRPGEAALAPEEEQGYEEMEAVLVPRCPGCRGPPGPPTPCMKPLRSLEASDCAFDNPDYWHSRLFAKVDAQRT</sequence>
<reference evidence="2" key="1">
    <citation type="submission" date="2025-08" db="UniProtKB">
        <authorList>
            <consortium name="Ensembl"/>
        </authorList>
    </citation>
    <scope>IDENTIFICATION</scope>
</reference>
<feature type="region of interest" description="Disordered" evidence="1">
    <location>
        <begin position="36"/>
        <end position="228"/>
    </location>
</feature>
<name>A0A8B9MVE8_9AVES</name>
<feature type="compositionally biased region" description="Low complexity" evidence="1">
    <location>
        <begin position="181"/>
        <end position="191"/>
    </location>
</feature>
<dbReference type="Ensembl" id="ENSANIT00000014306.1">
    <property type="protein sequence ID" value="ENSANIP00000013824.1"/>
    <property type="gene ID" value="ENSANIG00000009373.1"/>
</dbReference>
<evidence type="ECO:0000313" key="3">
    <source>
        <dbReference type="Proteomes" id="UP000694541"/>
    </source>
</evidence>